<name>A0A168C4T8_9HYPO</name>
<dbReference type="GO" id="GO:0005758">
    <property type="term" value="C:mitochondrial intermembrane space"/>
    <property type="evidence" value="ECO:0007669"/>
    <property type="project" value="InterPro"/>
</dbReference>
<organism evidence="2 3">
    <name type="scientific">Moelleriella libera RCEF 2490</name>
    <dbReference type="NCBI Taxonomy" id="1081109"/>
    <lineage>
        <taxon>Eukaryota</taxon>
        <taxon>Fungi</taxon>
        <taxon>Dikarya</taxon>
        <taxon>Ascomycota</taxon>
        <taxon>Pezizomycotina</taxon>
        <taxon>Sordariomycetes</taxon>
        <taxon>Hypocreomycetidae</taxon>
        <taxon>Hypocreales</taxon>
        <taxon>Clavicipitaceae</taxon>
        <taxon>Moelleriella</taxon>
    </lineage>
</organism>
<evidence type="ECO:0000313" key="2">
    <source>
        <dbReference type="EMBL" id="KZZ96145.1"/>
    </source>
</evidence>
<dbReference type="EMBL" id="AZGY01000008">
    <property type="protein sequence ID" value="KZZ96145.1"/>
    <property type="molecule type" value="Genomic_DNA"/>
</dbReference>
<accession>A0A168C4T8</accession>
<dbReference type="AlphaFoldDB" id="A0A168C4T8"/>
<reference evidence="2 3" key="1">
    <citation type="journal article" date="2016" name="Genome Biol. Evol.">
        <title>Divergent and convergent evolution of fungal pathogenicity.</title>
        <authorList>
            <person name="Shang Y."/>
            <person name="Xiao G."/>
            <person name="Zheng P."/>
            <person name="Cen K."/>
            <person name="Zhan S."/>
            <person name="Wang C."/>
        </authorList>
    </citation>
    <scope>NUCLEOTIDE SEQUENCE [LARGE SCALE GENOMIC DNA]</scope>
    <source>
        <strain evidence="2 3">RCEF 2490</strain>
    </source>
</reference>
<evidence type="ECO:0000313" key="3">
    <source>
        <dbReference type="Proteomes" id="UP000078544"/>
    </source>
</evidence>
<dbReference type="Pfam" id="PF09774">
    <property type="entry name" value="MIX23"/>
    <property type="match status" value="1"/>
</dbReference>
<dbReference type="OrthoDB" id="5593818at2759"/>
<proteinExistence type="inferred from homology"/>
<protein>
    <submittedName>
        <fullName evidence="2">Caffeine-induced death protein 2</fullName>
    </submittedName>
</protein>
<gene>
    <name evidence="2" type="ORF">AAL_04441</name>
</gene>
<dbReference type="PANTHER" id="PTHR31905:SF2">
    <property type="entry name" value="PROTEIN MIX23"/>
    <property type="match status" value="1"/>
</dbReference>
<evidence type="ECO:0000256" key="1">
    <source>
        <dbReference type="ARBA" id="ARBA00024204"/>
    </source>
</evidence>
<comment type="caution">
    <text evidence="2">The sequence shown here is derived from an EMBL/GenBank/DDBJ whole genome shotgun (WGS) entry which is preliminary data.</text>
</comment>
<dbReference type="Proteomes" id="UP000078544">
    <property type="component" value="Unassembled WGS sequence"/>
</dbReference>
<keyword evidence="3" id="KW-1185">Reference proteome</keyword>
<dbReference type="InterPro" id="IPR019171">
    <property type="entry name" value="MIX23"/>
</dbReference>
<comment type="similarity">
    <text evidence="1">Belongs to the MIX23 family.</text>
</comment>
<sequence length="201" mass="22725">MSDVSGQGFLSPHFCFSTAELKTFLRLSRAAVDDSISQSLSGLTLPAQGDADSVRTAQRNPTSQHINSESCRSFQNLVLFPSWKARTSVLDYCAVVAASPDPNDPGRFLRAAEARERREHVIDERLDPYSARYFPRETRTQCLANLVRQERAIEEIVRHRTWSVMQDRCHSSRSSWQDAMKNFEDKYRGAIKARASVESGP</sequence>
<dbReference type="STRING" id="1081109.A0A168C4T8"/>
<dbReference type="PANTHER" id="PTHR31905">
    <property type="entry name" value="COILED-COIL DOMAIN-CONTAINING PROTEIN 58"/>
    <property type="match status" value="1"/>
</dbReference>